<evidence type="ECO:0000313" key="3">
    <source>
        <dbReference type="EMBL" id="CAF1577042.1"/>
    </source>
</evidence>
<dbReference type="InterPro" id="IPR001258">
    <property type="entry name" value="NHL_repeat"/>
</dbReference>
<dbReference type="SUPFAM" id="SSF63829">
    <property type="entry name" value="Calcium-dependent phosphotriesterase"/>
    <property type="match status" value="1"/>
</dbReference>
<proteinExistence type="predicted"/>
<dbReference type="PANTHER" id="PTHR24104:SF25">
    <property type="entry name" value="PROTEIN LIN-41"/>
    <property type="match status" value="1"/>
</dbReference>
<comment type="caution">
    <text evidence="3">The sequence shown here is derived from an EMBL/GenBank/DDBJ whole genome shotgun (WGS) entry which is preliminary data.</text>
</comment>
<dbReference type="PROSITE" id="PS51125">
    <property type="entry name" value="NHL"/>
    <property type="match status" value="2"/>
</dbReference>
<dbReference type="Gene3D" id="2.120.10.30">
    <property type="entry name" value="TolB, C-terminal domain"/>
    <property type="match status" value="2"/>
</dbReference>
<dbReference type="CDD" id="cd05819">
    <property type="entry name" value="NHL"/>
    <property type="match status" value="1"/>
</dbReference>
<organism evidence="3 5">
    <name type="scientific">Didymodactylos carnosus</name>
    <dbReference type="NCBI Taxonomy" id="1234261"/>
    <lineage>
        <taxon>Eukaryota</taxon>
        <taxon>Metazoa</taxon>
        <taxon>Spiralia</taxon>
        <taxon>Gnathifera</taxon>
        <taxon>Rotifera</taxon>
        <taxon>Eurotatoria</taxon>
        <taxon>Bdelloidea</taxon>
        <taxon>Philodinida</taxon>
        <taxon>Philodinidae</taxon>
        <taxon>Didymodactylos</taxon>
    </lineage>
</organism>
<reference evidence="3" key="1">
    <citation type="submission" date="2021-02" db="EMBL/GenBank/DDBJ databases">
        <authorList>
            <person name="Nowell W R."/>
        </authorList>
    </citation>
    <scope>NUCLEOTIDE SEQUENCE</scope>
</reference>
<sequence length="288" mass="32869">CQQTQDCFKWSPNAFTLANSTHLLHPSSVTLDLNTGDIYTIDNKYGLQKFFNHGSDPIILVPITDEVKNIFIDHESILYYSDSRGRIRRFNENRTITTLVQLKNETNKLNFFVDSEKNLYVSDWANGQILKFASPNYIDFKFIAVQLNHPEGIWVDYEENLYVADTGNNRVEKFDLNNGKRTTFAAELKQPVQVIVDSDLSVYVLETGNHRVQRYTENSHGVTIAGGTTGNGSDQLNSPHGMAFDSSGYLYVVDTLNNRLQKFDHPGTDACSKDRYDFIRRTAEEEEN</sequence>
<accession>A0A815YY71</accession>
<gene>
    <name evidence="3" type="ORF">GPM918_LOCUS40807</name>
    <name evidence="4" type="ORF">SRO942_LOCUS41788</name>
</gene>
<feature type="repeat" description="NHL" evidence="2">
    <location>
        <begin position="227"/>
        <end position="266"/>
    </location>
</feature>
<protein>
    <submittedName>
        <fullName evidence="3">Uncharacterized protein</fullName>
    </submittedName>
</protein>
<evidence type="ECO:0000256" key="2">
    <source>
        <dbReference type="PROSITE-ProRule" id="PRU00504"/>
    </source>
</evidence>
<dbReference type="EMBL" id="CAJOBC010096777">
    <property type="protein sequence ID" value="CAF4442602.1"/>
    <property type="molecule type" value="Genomic_DNA"/>
</dbReference>
<dbReference type="AlphaFoldDB" id="A0A815YY71"/>
<dbReference type="Proteomes" id="UP000681722">
    <property type="component" value="Unassembled WGS sequence"/>
</dbReference>
<keyword evidence="5" id="KW-1185">Reference proteome</keyword>
<dbReference type="Proteomes" id="UP000663829">
    <property type="component" value="Unassembled WGS sequence"/>
</dbReference>
<feature type="non-terminal residue" evidence="3">
    <location>
        <position position="288"/>
    </location>
</feature>
<dbReference type="PANTHER" id="PTHR24104">
    <property type="entry name" value="E3 UBIQUITIN-PROTEIN LIGASE NHLRC1-RELATED"/>
    <property type="match status" value="1"/>
</dbReference>
<feature type="repeat" description="NHL" evidence="2">
    <location>
        <begin position="146"/>
        <end position="177"/>
    </location>
</feature>
<dbReference type="InterPro" id="IPR050952">
    <property type="entry name" value="TRIM-NHL_E3_ligases"/>
</dbReference>
<dbReference type="OrthoDB" id="654191at2759"/>
<evidence type="ECO:0000313" key="4">
    <source>
        <dbReference type="EMBL" id="CAF4442602.1"/>
    </source>
</evidence>
<keyword evidence="1" id="KW-0677">Repeat</keyword>
<evidence type="ECO:0000313" key="5">
    <source>
        <dbReference type="Proteomes" id="UP000663829"/>
    </source>
</evidence>
<dbReference type="InterPro" id="IPR011042">
    <property type="entry name" value="6-blade_b-propeller_TolB-like"/>
</dbReference>
<name>A0A815YY71_9BILA</name>
<dbReference type="GO" id="GO:0008270">
    <property type="term" value="F:zinc ion binding"/>
    <property type="evidence" value="ECO:0007669"/>
    <property type="project" value="UniProtKB-KW"/>
</dbReference>
<evidence type="ECO:0000256" key="1">
    <source>
        <dbReference type="ARBA" id="ARBA00022737"/>
    </source>
</evidence>
<dbReference type="EMBL" id="CAJNOQ010030877">
    <property type="protein sequence ID" value="CAF1577042.1"/>
    <property type="molecule type" value="Genomic_DNA"/>
</dbReference>
<dbReference type="Pfam" id="PF01436">
    <property type="entry name" value="NHL"/>
    <property type="match status" value="1"/>
</dbReference>